<dbReference type="AlphaFoldDB" id="A0A6C0C623"/>
<sequence>MNKIIVAGLLSSAGIYCYFLFRNPLSKPAIKPIIKPVKKIELSPKKNVEIKPIPEHVIPLKPKLKIHFSDDILYKDINEDDIIDIKVKSPDKSDWELIHKLIS</sequence>
<dbReference type="EMBL" id="MN739347">
    <property type="protein sequence ID" value="QHS99772.1"/>
    <property type="molecule type" value="Genomic_DNA"/>
</dbReference>
<protein>
    <submittedName>
        <fullName evidence="1">Uncharacterized protein</fullName>
    </submittedName>
</protein>
<evidence type="ECO:0000313" key="1">
    <source>
        <dbReference type="EMBL" id="QHS99772.1"/>
    </source>
</evidence>
<name>A0A6C0C623_9ZZZZ</name>
<proteinExistence type="predicted"/>
<reference evidence="1" key="1">
    <citation type="journal article" date="2020" name="Nature">
        <title>Giant virus diversity and host interactions through global metagenomics.</title>
        <authorList>
            <person name="Schulz F."/>
            <person name="Roux S."/>
            <person name="Paez-Espino D."/>
            <person name="Jungbluth S."/>
            <person name="Walsh D.A."/>
            <person name="Denef V.J."/>
            <person name="McMahon K.D."/>
            <person name="Konstantinidis K.T."/>
            <person name="Eloe-Fadrosh E.A."/>
            <person name="Kyrpides N.C."/>
            <person name="Woyke T."/>
        </authorList>
    </citation>
    <scope>NUCLEOTIDE SEQUENCE</scope>
    <source>
        <strain evidence="1">GVMAG-M-3300020187-37</strain>
    </source>
</reference>
<accession>A0A6C0C623</accession>
<organism evidence="1">
    <name type="scientific">viral metagenome</name>
    <dbReference type="NCBI Taxonomy" id="1070528"/>
    <lineage>
        <taxon>unclassified sequences</taxon>
        <taxon>metagenomes</taxon>
        <taxon>organismal metagenomes</taxon>
    </lineage>
</organism>